<dbReference type="STRING" id="1344418.A0A1D2VRP0"/>
<evidence type="ECO:0000313" key="4">
    <source>
        <dbReference type="EMBL" id="ODV64260.1"/>
    </source>
</evidence>
<dbReference type="PANTHER" id="PTHR10804:SF11">
    <property type="entry name" value="PROLIFERATION-ASSOCIATED PROTEIN 2G4"/>
    <property type="match status" value="1"/>
</dbReference>
<evidence type="ECO:0000256" key="1">
    <source>
        <dbReference type="ARBA" id="ARBA00007319"/>
    </source>
</evidence>
<feature type="region of interest" description="Disordered" evidence="2">
    <location>
        <begin position="367"/>
        <end position="409"/>
    </location>
</feature>
<reference evidence="5" key="1">
    <citation type="submission" date="2016-05" db="EMBL/GenBank/DDBJ databases">
        <title>Comparative genomics of biotechnologically important yeasts.</title>
        <authorList>
            <consortium name="DOE Joint Genome Institute"/>
            <person name="Riley R."/>
            <person name="Haridas S."/>
            <person name="Wolfe K.H."/>
            <person name="Lopes M.R."/>
            <person name="Hittinger C.T."/>
            <person name="Goker M."/>
            <person name="Salamov A."/>
            <person name="Wisecaver J."/>
            <person name="Long T.M."/>
            <person name="Aerts A.L."/>
            <person name="Barry K."/>
            <person name="Choi C."/>
            <person name="Clum A."/>
            <person name="Coughlan A.Y."/>
            <person name="Deshpande S."/>
            <person name="Douglass A.P."/>
            <person name="Hanson S.J."/>
            <person name="Klenk H.-P."/>
            <person name="Labutti K."/>
            <person name="Lapidus A."/>
            <person name="Lindquist E."/>
            <person name="Lipzen A."/>
            <person name="Meier-Kolthoff J.P."/>
            <person name="Ohm R.A."/>
            <person name="Otillar R.P."/>
            <person name="Pangilinan J."/>
            <person name="Peng Y."/>
            <person name="Rokas A."/>
            <person name="Rosa C.A."/>
            <person name="Scheuner C."/>
            <person name="Sibirny A.A."/>
            <person name="Slot J.C."/>
            <person name="Stielow J.B."/>
            <person name="Sun H."/>
            <person name="Kurtzman C.P."/>
            <person name="Blackwell M."/>
            <person name="Grigoriev I.V."/>
            <person name="Jeffries T.W."/>
        </authorList>
    </citation>
    <scope>NUCLEOTIDE SEQUENCE [LARGE SCALE GENOMIC DNA]</scope>
    <source>
        <strain evidence="5">DSM 1968</strain>
    </source>
</reference>
<keyword evidence="4" id="KW-0238">DNA-binding</keyword>
<dbReference type="InterPro" id="IPR047113">
    <property type="entry name" value="PA2G4/ARX1"/>
</dbReference>
<organism evidence="4 5">
    <name type="scientific">Ascoidea rubescens DSM 1968</name>
    <dbReference type="NCBI Taxonomy" id="1344418"/>
    <lineage>
        <taxon>Eukaryota</taxon>
        <taxon>Fungi</taxon>
        <taxon>Dikarya</taxon>
        <taxon>Ascomycota</taxon>
        <taxon>Saccharomycotina</taxon>
        <taxon>Saccharomycetes</taxon>
        <taxon>Ascoideaceae</taxon>
        <taxon>Ascoidea</taxon>
    </lineage>
</organism>
<evidence type="ECO:0000256" key="2">
    <source>
        <dbReference type="SAM" id="MobiDB-lite"/>
    </source>
</evidence>
<dbReference type="SUPFAM" id="SSF46785">
    <property type="entry name" value="Winged helix' DNA-binding domain"/>
    <property type="match status" value="1"/>
</dbReference>
<dbReference type="InParanoid" id="A0A1D2VRP0"/>
<dbReference type="EMBL" id="KV454475">
    <property type="protein sequence ID" value="ODV64260.1"/>
    <property type="molecule type" value="Genomic_DNA"/>
</dbReference>
<feature type="compositionally biased region" description="Low complexity" evidence="2">
    <location>
        <begin position="378"/>
        <end position="393"/>
    </location>
</feature>
<dbReference type="InterPro" id="IPR000994">
    <property type="entry name" value="Pept_M24"/>
</dbReference>
<dbReference type="AlphaFoldDB" id="A0A1D2VRP0"/>
<dbReference type="GO" id="GO:0005634">
    <property type="term" value="C:nucleus"/>
    <property type="evidence" value="ECO:0007669"/>
    <property type="project" value="EnsemblFungi"/>
</dbReference>
<dbReference type="Gene3D" id="1.10.10.10">
    <property type="entry name" value="Winged helix-like DNA-binding domain superfamily/Winged helix DNA-binding domain"/>
    <property type="match status" value="1"/>
</dbReference>
<dbReference type="Proteomes" id="UP000095038">
    <property type="component" value="Unassembled WGS sequence"/>
</dbReference>
<dbReference type="InterPro" id="IPR036005">
    <property type="entry name" value="Creatinase/aminopeptidase-like"/>
</dbReference>
<dbReference type="InterPro" id="IPR036388">
    <property type="entry name" value="WH-like_DNA-bd_sf"/>
</dbReference>
<evidence type="ECO:0000313" key="5">
    <source>
        <dbReference type="Proteomes" id="UP000095038"/>
    </source>
</evidence>
<protein>
    <submittedName>
        <fullName evidence="4">Curved DNA-binding protein</fullName>
    </submittedName>
</protein>
<dbReference type="PANTHER" id="PTHR10804">
    <property type="entry name" value="PROTEASE FAMILY M24 METHIONYL AMINOPEPTIDASE, AMINOPEPTIDASE P"/>
    <property type="match status" value="1"/>
</dbReference>
<keyword evidence="5" id="KW-1185">Reference proteome</keyword>
<dbReference type="GeneID" id="30963702"/>
<dbReference type="Gene3D" id="3.90.230.10">
    <property type="entry name" value="Creatinase/methionine aminopeptidase superfamily"/>
    <property type="match status" value="1"/>
</dbReference>
<dbReference type="Pfam" id="PF00557">
    <property type="entry name" value="Peptidase_M24"/>
    <property type="match status" value="1"/>
</dbReference>
<proteinExistence type="inferred from homology"/>
<feature type="domain" description="Peptidase M24" evidence="3">
    <location>
        <begin position="19"/>
        <end position="174"/>
    </location>
</feature>
<dbReference type="OrthoDB" id="5876363at2759"/>
<dbReference type="SUPFAM" id="SSF55920">
    <property type="entry name" value="Creatinase/aminopeptidase"/>
    <property type="match status" value="1"/>
</dbReference>
<sequence>MTAATESDYTIANSDVVAKYRVAGDIATKVLSEIKKLCLPGAKIYEICVHGDELIDDEISKIYNSKKNKVDSKSIAFPVTISPNHIAAHLTPISSEDPSNLTLKKNDLIKIQLGAQVDGFASIVADSYVVGLDKNEKITGRNADVISAAYYATEAALRTIKEDKKNFDVTSIVSKTSKFFNCTPLEGMLSHNQQRNVLNGPKEIIINPSESQRSSVVPAKFEVGDVIGLDILVSTSTDGKVKPTDIRTTIYKLTGTSYSLKLRASHQVLGEMKKKASNFPFAIRNLSDPIKGKMGLIECTNHNVMTAYDIMTEKEGEIIAQFYTTVALTKNGLVKLASSNFDISTVQSENKITDDELLKLLSTPLKTNKKKKSKAKKASSAAEKPAATSVPATKAPPAPAPAPATKTAK</sequence>
<evidence type="ECO:0000259" key="3">
    <source>
        <dbReference type="Pfam" id="PF00557"/>
    </source>
</evidence>
<dbReference type="InterPro" id="IPR036390">
    <property type="entry name" value="WH_DNA-bd_sf"/>
</dbReference>
<dbReference type="FunFam" id="1.10.10.10:FF:000029">
    <property type="entry name" value="Proliferation-associated 2G4, a"/>
    <property type="match status" value="1"/>
</dbReference>
<feature type="compositionally biased region" description="Basic residues" evidence="2">
    <location>
        <begin position="367"/>
        <end position="377"/>
    </location>
</feature>
<accession>A0A1D2VRP0</accession>
<name>A0A1D2VRP0_9ASCO</name>
<dbReference type="CDD" id="cd01089">
    <property type="entry name" value="PA2G4-like"/>
    <property type="match status" value="1"/>
</dbReference>
<dbReference type="GO" id="GO:0003677">
    <property type="term" value="F:DNA binding"/>
    <property type="evidence" value="ECO:0007669"/>
    <property type="project" value="UniProtKB-KW"/>
</dbReference>
<gene>
    <name evidence="4" type="ORF">ASCRUDRAFT_28692</name>
</gene>
<comment type="similarity">
    <text evidence="1">Belongs to the peptidase M24 family.</text>
</comment>
<dbReference type="RefSeq" id="XP_020050567.1">
    <property type="nucleotide sequence ID" value="XM_020190066.1"/>
</dbReference>